<dbReference type="Gene3D" id="3.40.50.720">
    <property type="entry name" value="NAD(P)-binding Rossmann-like Domain"/>
    <property type="match status" value="1"/>
</dbReference>
<dbReference type="InterPro" id="IPR029903">
    <property type="entry name" value="RmlD-like-bd"/>
</dbReference>
<evidence type="ECO:0000256" key="4">
    <source>
        <dbReference type="ARBA" id="ARBA00017099"/>
    </source>
</evidence>
<keyword evidence="6" id="KW-0521">NADP</keyword>
<organism evidence="8 9">
    <name type="scientific">Jannaschia ovalis</name>
    <dbReference type="NCBI Taxonomy" id="3038773"/>
    <lineage>
        <taxon>Bacteria</taxon>
        <taxon>Pseudomonadati</taxon>
        <taxon>Pseudomonadota</taxon>
        <taxon>Alphaproteobacteria</taxon>
        <taxon>Rhodobacterales</taxon>
        <taxon>Roseobacteraceae</taxon>
        <taxon>Jannaschia</taxon>
    </lineage>
</organism>
<dbReference type="Proteomes" id="UP001243420">
    <property type="component" value="Chromosome"/>
</dbReference>
<gene>
    <name evidence="8" type="primary">rfbD</name>
    <name evidence="8" type="ORF">P8627_09535</name>
</gene>
<dbReference type="EMBL" id="CP122537">
    <property type="protein sequence ID" value="WGH77293.1"/>
    <property type="molecule type" value="Genomic_DNA"/>
</dbReference>
<dbReference type="InterPro" id="IPR005913">
    <property type="entry name" value="dTDP_dehydrorham_reduct"/>
</dbReference>
<dbReference type="NCBIfam" id="TIGR01214">
    <property type="entry name" value="rmlD"/>
    <property type="match status" value="1"/>
</dbReference>
<comment type="catalytic activity">
    <reaction evidence="5 6">
        <text>dTDP-beta-L-rhamnose + NADP(+) = dTDP-4-dehydro-beta-L-rhamnose + NADPH + H(+)</text>
        <dbReference type="Rhea" id="RHEA:21796"/>
        <dbReference type="ChEBI" id="CHEBI:15378"/>
        <dbReference type="ChEBI" id="CHEBI:57510"/>
        <dbReference type="ChEBI" id="CHEBI:57783"/>
        <dbReference type="ChEBI" id="CHEBI:58349"/>
        <dbReference type="ChEBI" id="CHEBI:62830"/>
        <dbReference type="EC" id="1.1.1.133"/>
    </reaction>
</comment>
<dbReference type="EC" id="1.1.1.133" evidence="3 6"/>
<evidence type="ECO:0000256" key="6">
    <source>
        <dbReference type="RuleBase" id="RU364082"/>
    </source>
</evidence>
<evidence type="ECO:0000256" key="5">
    <source>
        <dbReference type="ARBA" id="ARBA00048200"/>
    </source>
</evidence>
<comment type="similarity">
    <text evidence="2 6">Belongs to the dTDP-4-dehydrorhamnose reductase family.</text>
</comment>
<dbReference type="PANTHER" id="PTHR10491:SF4">
    <property type="entry name" value="METHIONINE ADENOSYLTRANSFERASE 2 SUBUNIT BETA"/>
    <property type="match status" value="1"/>
</dbReference>
<dbReference type="Gene3D" id="3.90.25.10">
    <property type="entry name" value="UDP-galactose 4-epimerase, domain 1"/>
    <property type="match status" value="1"/>
</dbReference>
<reference evidence="8 9" key="1">
    <citation type="submission" date="2023-04" db="EMBL/GenBank/DDBJ databases">
        <title>Jannaschia ovalis sp. nov., a marine bacterium isolated from sea tidal flat.</title>
        <authorList>
            <person name="Kwon D.Y."/>
            <person name="Kim J.-J."/>
        </authorList>
    </citation>
    <scope>NUCLEOTIDE SEQUENCE [LARGE SCALE GENOMIC DNA]</scope>
    <source>
        <strain evidence="8 9">GRR-S6-38</strain>
    </source>
</reference>
<dbReference type="RefSeq" id="WP_279963867.1">
    <property type="nucleotide sequence ID" value="NZ_CP122537.1"/>
</dbReference>
<dbReference type="CDD" id="cd05254">
    <property type="entry name" value="dTDP_HR_like_SDR_e"/>
    <property type="match status" value="1"/>
</dbReference>
<feature type="domain" description="RmlD-like substrate binding" evidence="7">
    <location>
        <begin position="2"/>
        <end position="278"/>
    </location>
</feature>
<dbReference type="SUPFAM" id="SSF51735">
    <property type="entry name" value="NAD(P)-binding Rossmann-fold domains"/>
    <property type="match status" value="1"/>
</dbReference>
<keyword evidence="9" id="KW-1185">Reference proteome</keyword>
<dbReference type="PANTHER" id="PTHR10491">
    <property type="entry name" value="DTDP-4-DEHYDRORHAMNOSE REDUCTASE"/>
    <property type="match status" value="1"/>
</dbReference>
<comment type="pathway">
    <text evidence="1 6">Carbohydrate biosynthesis; dTDP-L-rhamnose biosynthesis.</text>
</comment>
<name>A0ABY8LAT9_9RHOB</name>
<sequence length="282" mass="29172">MILVIGRTGQLATELGRRPGTRCLGRTEADLTDPEGCADAIRRAAPAAVINAAAWTAVDAAEEDEFGAHLANARAPAAMARACAGLGIPFVQVSTDYVFAGSGDAPHAPDASTAPLSAYGRTKLAGEAAVRAAGGPHAVLRTSWVVSAHGSNFVKTMLRLGRDRGSLRIVADQVGGPTPARDLAAACATIAQALVDAPDQSGTYHYAGAPDISWAGFARAIFETAGLACTVTDIPTADYPTPAPRPLNSRLDCRTIEAAFGLARPDWRAGLRDILHDLGEIP</sequence>
<dbReference type="Pfam" id="PF04321">
    <property type="entry name" value="RmlD_sub_bind"/>
    <property type="match status" value="1"/>
</dbReference>
<dbReference type="GO" id="GO:0008831">
    <property type="term" value="F:dTDP-4-dehydrorhamnose reductase activity"/>
    <property type="evidence" value="ECO:0007669"/>
    <property type="project" value="UniProtKB-EC"/>
</dbReference>
<accession>A0ABY8LAT9</accession>
<dbReference type="InterPro" id="IPR036291">
    <property type="entry name" value="NAD(P)-bd_dom_sf"/>
</dbReference>
<proteinExistence type="inferred from homology"/>
<evidence type="ECO:0000256" key="3">
    <source>
        <dbReference type="ARBA" id="ARBA00012929"/>
    </source>
</evidence>
<evidence type="ECO:0000313" key="9">
    <source>
        <dbReference type="Proteomes" id="UP001243420"/>
    </source>
</evidence>
<keyword evidence="6 8" id="KW-0560">Oxidoreductase</keyword>
<evidence type="ECO:0000256" key="2">
    <source>
        <dbReference type="ARBA" id="ARBA00010944"/>
    </source>
</evidence>
<evidence type="ECO:0000256" key="1">
    <source>
        <dbReference type="ARBA" id="ARBA00004781"/>
    </source>
</evidence>
<comment type="cofactor">
    <cofactor evidence="6">
        <name>Mg(2+)</name>
        <dbReference type="ChEBI" id="CHEBI:18420"/>
    </cofactor>
    <text evidence="6">Binds 1 Mg(2+) ion per monomer.</text>
</comment>
<evidence type="ECO:0000259" key="7">
    <source>
        <dbReference type="Pfam" id="PF04321"/>
    </source>
</evidence>
<evidence type="ECO:0000313" key="8">
    <source>
        <dbReference type="EMBL" id="WGH77293.1"/>
    </source>
</evidence>
<comment type="function">
    <text evidence="6">Catalyzes the reduction of dTDP-6-deoxy-L-lyxo-4-hexulose to yield dTDP-L-rhamnose.</text>
</comment>
<protein>
    <recommendedName>
        <fullName evidence="4 6">dTDP-4-dehydrorhamnose reductase</fullName>
        <ecNumber evidence="3 6">1.1.1.133</ecNumber>
    </recommendedName>
</protein>